<feature type="region of interest" description="Disordered" evidence="1">
    <location>
        <begin position="635"/>
        <end position="719"/>
    </location>
</feature>
<evidence type="ECO:0000313" key="4">
    <source>
        <dbReference type="Proteomes" id="UP000291822"/>
    </source>
</evidence>
<dbReference type="PANTHER" id="PTHR35037:SF3">
    <property type="entry name" value="C-TERMINAL REGION OF AIDA-LIKE PROTEIN"/>
    <property type="match status" value="1"/>
</dbReference>
<evidence type="ECO:0000256" key="1">
    <source>
        <dbReference type="SAM" id="MobiDB-lite"/>
    </source>
</evidence>
<dbReference type="InterPro" id="IPR006315">
    <property type="entry name" value="OM_autotransptr_brl_dom"/>
</dbReference>
<dbReference type="Gene3D" id="2.160.20.20">
    <property type="match status" value="1"/>
</dbReference>
<dbReference type="Gene3D" id="2.40.128.130">
    <property type="entry name" value="Autotransporter beta-domain"/>
    <property type="match status" value="1"/>
</dbReference>
<dbReference type="PANTHER" id="PTHR35037">
    <property type="entry name" value="C-TERMINAL REGION OF AIDA-LIKE PROTEIN"/>
    <property type="match status" value="1"/>
</dbReference>
<dbReference type="SUPFAM" id="SSF103515">
    <property type="entry name" value="Autotransporter"/>
    <property type="match status" value="1"/>
</dbReference>
<dbReference type="InterPro" id="IPR036709">
    <property type="entry name" value="Autotransporte_beta_dom_sf"/>
</dbReference>
<name>A0A4R0YYZ7_9GAMM</name>
<dbReference type="SUPFAM" id="SSF101447">
    <property type="entry name" value="Formin homology 2 domain (FH2 domain)"/>
    <property type="match status" value="1"/>
</dbReference>
<dbReference type="InterPro" id="IPR043990">
    <property type="entry name" value="AC_1"/>
</dbReference>
<feature type="domain" description="Autotransporter" evidence="2">
    <location>
        <begin position="765"/>
        <end position="1052"/>
    </location>
</feature>
<reference evidence="3 4" key="1">
    <citation type="submission" date="2019-02" db="EMBL/GenBank/DDBJ databases">
        <title>Dyella amyloliquefaciens sp. nov., isolated from forest soil.</title>
        <authorList>
            <person name="Gao Z.-H."/>
            <person name="Qiu L.-H."/>
        </authorList>
    </citation>
    <scope>NUCLEOTIDE SEQUENCE [LARGE SCALE GENOMIC DNA]</scope>
    <source>
        <strain evidence="3 4">KACC 12747</strain>
    </source>
</reference>
<dbReference type="SMART" id="SM00869">
    <property type="entry name" value="Autotransporter"/>
    <property type="match status" value="1"/>
</dbReference>
<evidence type="ECO:0000313" key="3">
    <source>
        <dbReference type="EMBL" id="TCI12026.1"/>
    </source>
</evidence>
<dbReference type="Pfam" id="PF03797">
    <property type="entry name" value="Autotransporter"/>
    <property type="match status" value="1"/>
</dbReference>
<keyword evidence="4" id="KW-1185">Reference proteome</keyword>
<dbReference type="InterPro" id="IPR051551">
    <property type="entry name" value="Autotransporter_adhesion"/>
</dbReference>
<dbReference type="Pfam" id="PF18883">
    <property type="entry name" value="AC_1"/>
    <property type="match status" value="1"/>
</dbReference>
<dbReference type="GO" id="GO:0019867">
    <property type="term" value="C:outer membrane"/>
    <property type="evidence" value="ECO:0007669"/>
    <property type="project" value="InterPro"/>
</dbReference>
<protein>
    <submittedName>
        <fullName evidence="3">Autotransporter outer membrane beta-barrel domain-containing protein</fullName>
    </submittedName>
</protein>
<dbReference type="EMBL" id="SJTG01000001">
    <property type="protein sequence ID" value="TCI12026.1"/>
    <property type="molecule type" value="Genomic_DNA"/>
</dbReference>
<dbReference type="Proteomes" id="UP000291822">
    <property type="component" value="Unassembled WGS sequence"/>
</dbReference>
<dbReference type="CDD" id="cd01344">
    <property type="entry name" value="PL2_Passenger_AT"/>
    <property type="match status" value="1"/>
</dbReference>
<comment type="caution">
    <text evidence="3">The sequence shown here is derived from an EMBL/GenBank/DDBJ whole genome shotgun (WGS) entry which is preliminary data.</text>
</comment>
<dbReference type="InterPro" id="IPR011050">
    <property type="entry name" value="Pectin_lyase_fold/virulence"/>
</dbReference>
<accession>A0A4R0YYZ7</accession>
<dbReference type="PRINTS" id="PR01217">
    <property type="entry name" value="PRICHEXTENSN"/>
</dbReference>
<dbReference type="PROSITE" id="PS51208">
    <property type="entry name" value="AUTOTRANSPORTER"/>
    <property type="match status" value="1"/>
</dbReference>
<dbReference type="AlphaFoldDB" id="A0A4R0YYZ7"/>
<dbReference type="SUPFAM" id="SSF51126">
    <property type="entry name" value="Pectin lyase-like"/>
    <property type="match status" value="1"/>
</dbReference>
<proteinExistence type="predicted"/>
<dbReference type="InterPro" id="IPR012332">
    <property type="entry name" value="Autotransporter_pectin_lyase_C"/>
</dbReference>
<dbReference type="InterPro" id="IPR005546">
    <property type="entry name" value="Autotransporte_beta"/>
</dbReference>
<sequence>MARSGKLRFHRRYVVVAISFALVIAEPVGAQTYPKAVTPSGSNLNYEQRYDGTIVPSGDIQGTVTIHPTTQLSILNGTGISVLNGATLLIDPNQGTPGLVAVTADAGPPIGGYPTYGALYIVNGTVNIPASSAGVLFTSNGRSVPGLYMPGSTAGPSLFDGANVDFVTNGANSNGLSVFGSNSSAQLRDSSITVNGDGSWGVQAGSGSSVTLTNVAIAAIANSGGGLNAMDGAGITFNDGSISTQGSRSYGASSTNGSTINLNGAAIVTQGTYGYGAYANGAAMNLTDSSIVTHGSSGYAIYGASGSETNVAGGSIATDAPSGYGVYTNGGVVELVPDAGGNGTTITTSGTSSYAVRALNGGMFSATGATIHTTGAGSYGILFDAPETYGPFNLILHDTTVTSDASAALYIWGGTGIVDLTHSSLSGAGTAIISMSRTPANGSPIAGDIWLYANNSIINGRTLTDAISNITLDLANNSQWHVTRSANLTNLYVFDSAVDFPMTPALASAPTDGSSYRSIRVTGTYVGNNASIALNTYLADDSSPSDQLILDGGRAVGNTRLIIHNSGGPGDETKANGILVVSAINNATTATDAFSLGTEVRAGAYDYGLFRGAADGSSPESWYLRSDFIVLPPSLEPPSPPPSPPPPPIVLTPPPSPAPGPPSPPSPPAPPGLPDPDPVPPPPPPPPPPPTTPEPAPAPEPPPPPLPPDPPPDVLPPGVYPIIGPELATYGVVQPSARNMGLMSLGTLHERIGDTMTAAETDGRPEGWVTSAWVRGFAQDINDRYRSYVDPRTDGRMAGGQLGIDLWQGSLVDGHTDAFGVYLSYANTHADVRGLVTNEALTGYVQTQTGRVNLDGVSGGGYWTHYGPGGWYLDGVIQGTRYNGSARTQYTSLVTRGDGVVASLEGGYPFHLNWGPNFILEPQAQVIWQHVWFRTMPDAFSSVSLGSSSGVTGRLGIRGQWTIVRDDGQVWQPYVRANVWRDTGGGSTATYAGIDQVPLIMSTDWADVAVGLTTRLNEGLSIYGQVGYQFGISSSNERREGIAGNIGLRFRW</sequence>
<dbReference type="RefSeq" id="WP_131151193.1">
    <property type="nucleotide sequence ID" value="NZ_SJTG01000001.1"/>
</dbReference>
<evidence type="ECO:0000259" key="2">
    <source>
        <dbReference type="PROSITE" id="PS51208"/>
    </source>
</evidence>
<dbReference type="NCBIfam" id="TIGR01414">
    <property type="entry name" value="autotrans_barl"/>
    <property type="match status" value="1"/>
</dbReference>
<gene>
    <name evidence="3" type="ORF">EZM97_01265</name>
</gene>
<organism evidence="3 4">
    <name type="scientific">Dyella soli</name>
    <dbReference type="NCBI Taxonomy" id="522319"/>
    <lineage>
        <taxon>Bacteria</taxon>
        <taxon>Pseudomonadati</taxon>
        <taxon>Pseudomonadota</taxon>
        <taxon>Gammaproteobacteria</taxon>
        <taxon>Lysobacterales</taxon>
        <taxon>Rhodanobacteraceae</taxon>
        <taxon>Dyella</taxon>
    </lineage>
</organism>